<protein>
    <recommendedName>
        <fullName evidence="4">PH domain-containing protein</fullName>
    </recommendedName>
</protein>
<dbReference type="EMBL" id="CAADFI010000006">
    <property type="protein sequence ID" value="VFJ89803.1"/>
    <property type="molecule type" value="Genomic_DNA"/>
</dbReference>
<evidence type="ECO:0008006" key="4">
    <source>
        <dbReference type="Google" id="ProtNLM"/>
    </source>
</evidence>
<evidence type="ECO:0000313" key="1">
    <source>
        <dbReference type="EMBL" id="VFJ88912.1"/>
    </source>
</evidence>
<evidence type="ECO:0000313" key="2">
    <source>
        <dbReference type="EMBL" id="VFJ89803.1"/>
    </source>
</evidence>
<dbReference type="EMBL" id="CAADFG010000012">
    <property type="protein sequence ID" value="VFJ88912.1"/>
    <property type="molecule type" value="Genomic_DNA"/>
</dbReference>
<gene>
    <name evidence="1" type="ORF">BECKH772A_GA0070896_100125</name>
    <name evidence="2" type="ORF">BECKH772B_GA0070898_1000653</name>
    <name evidence="3" type="ORF">BECKH772C_GA0070978_100115</name>
</gene>
<dbReference type="AlphaFoldDB" id="A0A450UC80"/>
<sequence length="121" mass="14198">MIDTRFQIKSFAKNHLLPTETVMYWVSCFLGHADGLREDTWSWIFRKGVAIHTTGRVVFFREGLTRLDLISIRNDKITSVVCSRFTIRTFIRIYGINNVSQLQFFPTELNGKILRSFQSLY</sequence>
<evidence type="ECO:0000313" key="3">
    <source>
        <dbReference type="EMBL" id="VFJ97138.1"/>
    </source>
</evidence>
<accession>A0A450UC80</accession>
<dbReference type="EMBL" id="CAADFJ010000011">
    <property type="protein sequence ID" value="VFJ97138.1"/>
    <property type="molecule type" value="Genomic_DNA"/>
</dbReference>
<reference evidence="2" key="1">
    <citation type="submission" date="2019-02" db="EMBL/GenBank/DDBJ databases">
        <authorList>
            <person name="Gruber-Vodicka R. H."/>
            <person name="Seah K. B. B."/>
        </authorList>
    </citation>
    <scope>NUCLEOTIDE SEQUENCE</scope>
    <source>
        <strain evidence="3">BECK_SA2B12</strain>
        <strain evidence="1">BECK_SA2B15</strain>
        <strain evidence="2">BECK_SA2B20</strain>
    </source>
</reference>
<organism evidence="2">
    <name type="scientific">Candidatus Kentrum eta</name>
    <dbReference type="NCBI Taxonomy" id="2126337"/>
    <lineage>
        <taxon>Bacteria</taxon>
        <taxon>Pseudomonadati</taxon>
        <taxon>Pseudomonadota</taxon>
        <taxon>Gammaproteobacteria</taxon>
        <taxon>Candidatus Kentrum</taxon>
    </lineage>
</organism>
<proteinExistence type="predicted"/>
<name>A0A450UC80_9GAMM</name>